<evidence type="ECO:0000313" key="1">
    <source>
        <dbReference type="EMBL" id="MPM54079.1"/>
    </source>
</evidence>
<name>A0A645ALQ5_9ZZZZ</name>
<protein>
    <submittedName>
        <fullName evidence="1">Uncharacterized protein</fullName>
    </submittedName>
</protein>
<dbReference type="AlphaFoldDB" id="A0A645ALQ5"/>
<reference evidence="1" key="1">
    <citation type="submission" date="2019-08" db="EMBL/GenBank/DDBJ databases">
        <authorList>
            <person name="Kucharzyk K."/>
            <person name="Murdoch R.W."/>
            <person name="Higgins S."/>
            <person name="Loffler F."/>
        </authorList>
    </citation>
    <scope>NUCLEOTIDE SEQUENCE</scope>
</reference>
<sequence>MNPISQSPAPGEVQSEGVRRLREIFRKAALQGPQKAAQLVNDPALSFPQLFLLLPDLEELELLPELNIRNRVALLVLERKSGRPEPQASPDQPAPTGEQERKALKWMLDTGLNWDGPAEGYDLFDASVDAAAARLLCVHHDKSALPAVCELVFRRNRKGLLIHDLVWSLFCSCELEAPRLVAAKLLSANTQDVELACNLLHLPMPEANADVRRRLHRQYIAWLEENKNYLHFTGENYQQTAEPTPLEVDTEARYLAKRIQPKSARPAEPLTDEEWELLERFRELPEEEQELLSAFSGRLQKKNPQTWGRWIRSELSRQLETAKAEGRNQA</sequence>
<proteinExistence type="predicted"/>
<dbReference type="EMBL" id="VSSQ01014636">
    <property type="protein sequence ID" value="MPM54079.1"/>
    <property type="molecule type" value="Genomic_DNA"/>
</dbReference>
<comment type="caution">
    <text evidence="1">The sequence shown here is derived from an EMBL/GenBank/DDBJ whole genome shotgun (WGS) entry which is preliminary data.</text>
</comment>
<organism evidence="1">
    <name type="scientific">bioreactor metagenome</name>
    <dbReference type="NCBI Taxonomy" id="1076179"/>
    <lineage>
        <taxon>unclassified sequences</taxon>
        <taxon>metagenomes</taxon>
        <taxon>ecological metagenomes</taxon>
    </lineage>
</organism>
<accession>A0A645ALQ5</accession>
<gene>
    <name evidence="1" type="ORF">SDC9_100852</name>
</gene>